<reference evidence="1 2" key="1">
    <citation type="submission" date="2017-08" db="EMBL/GenBank/DDBJ databases">
        <title>USMARCv1.0.</title>
        <authorList>
            <person name="Hannum G.I."/>
            <person name="Koren S."/>
            <person name="Schroeder S.G."/>
            <person name="Chin S.C."/>
            <person name="Nonneman D.J."/>
            <person name="Becker S.A."/>
            <person name="Rosen B.D."/>
            <person name="Bickhart D.M."/>
            <person name="Putnam N.H."/>
            <person name="Green R.E."/>
            <person name="Tuggle C.K."/>
            <person name="Liu H."/>
            <person name="Rohrer G.A."/>
            <person name="Warr A."/>
            <person name="Hall R."/>
            <person name="Kim K."/>
            <person name="Hume D.A."/>
            <person name="Talbot R."/>
            <person name="Chow W."/>
            <person name="Howe K."/>
            <person name="Schwartz A.S."/>
            <person name="Watson M."/>
            <person name="Archibald A.L."/>
            <person name="Phillippy A.M."/>
            <person name="Smith T.P.L."/>
        </authorList>
    </citation>
    <scope>NUCLEOTIDE SEQUENCE [LARGE SCALE GENOMIC DNA]</scope>
</reference>
<name>A0A4X1VCB5_PIG</name>
<organism evidence="1 2">
    <name type="scientific">Sus scrofa</name>
    <name type="common">Pig</name>
    <dbReference type="NCBI Taxonomy" id="9823"/>
    <lineage>
        <taxon>Eukaryota</taxon>
        <taxon>Metazoa</taxon>
        <taxon>Chordata</taxon>
        <taxon>Craniata</taxon>
        <taxon>Vertebrata</taxon>
        <taxon>Euteleostomi</taxon>
        <taxon>Mammalia</taxon>
        <taxon>Eutheria</taxon>
        <taxon>Laurasiatheria</taxon>
        <taxon>Artiodactyla</taxon>
        <taxon>Suina</taxon>
        <taxon>Suidae</taxon>
        <taxon>Sus</taxon>
    </lineage>
</organism>
<dbReference type="AlphaFoldDB" id="A0A4X1VCB5"/>
<evidence type="ECO:0000313" key="2">
    <source>
        <dbReference type="Proteomes" id="UP000314985"/>
    </source>
</evidence>
<dbReference type="Proteomes" id="UP000314985">
    <property type="component" value="Chromosome 14"/>
</dbReference>
<dbReference type="Ensembl" id="ENSSSCT00070046489.1">
    <property type="protein sequence ID" value="ENSSSCP00070039228.1"/>
    <property type="gene ID" value="ENSSSCG00070023309.1"/>
</dbReference>
<sequence>VRVPTLTQSIFDFLFNRNSTCEFTAATGSLFYRRKLRSGAD</sequence>
<accession>A0A4X1VCB5</accession>
<evidence type="ECO:0000313" key="1">
    <source>
        <dbReference type="Ensembl" id="ENSSSCP00070039228.1"/>
    </source>
</evidence>
<proteinExistence type="predicted"/>
<protein>
    <submittedName>
        <fullName evidence="1">Uncharacterized protein</fullName>
    </submittedName>
</protein>
<reference evidence="1" key="2">
    <citation type="submission" date="2025-08" db="UniProtKB">
        <authorList>
            <consortium name="Ensembl"/>
        </authorList>
    </citation>
    <scope>IDENTIFICATION</scope>
</reference>